<feature type="signal peptide" evidence="2">
    <location>
        <begin position="1"/>
        <end position="24"/>
    </location>
</feature>
<dbReference type="KEGG" id="llh:I41_07380"/>
<keyword evidence="4" id="KW-1185">Reference proteome</keyword>
<sequence precursor="true">MKKALKYLFAAVFAGFFCVADAPAASLSYVGTDYDLTNLFPGGSTPYVVAPWRSDYHAKPLDGDGNNVYGSAGYALFGTRFDYPNANATGGNAFVNPTDNSVYPNIVNLPSFVSGSQILSSRKAGGWAYSLIDDPQLTNGVRDWNWGESQTPPSSGQAPYVKMGILDGTGTLTGNDPAVAPAERWGFEVGAGAPAKFRVSVMTDGLDATIWAPTEVMLQQTAGGAPVGAPATSGAVARNRFVDMHVFEIDGAQPGEQFIFMVRGQAGGSAGVAGFAFDIVVPEPATAGMALVMTAAALVIGRRRR</sequence>
<reference evidence="3 4" key="1">
    <citation type="submission" date="2019-02" db="EMBL/GenBank/DDBJ databases">
        <title>Deep-cultivation of Planctomycetes and their phenomic and genomic characterization uncovers novel biology.</title>
        <authorList>
            <person name="Wiegand S."/>
            <person name="Jogler M."/>
            <person name="Boedeker C."/>
            <person name="Pinto D."/>
            <person name="Vollmers J."/>
            <person name="Rivas-Marin E."/>
            <person name="Kohn T."/>
            <person name="Peeters S.H."/>
            <person name="Heuer A."/>
            <person name="Rast P."/>
            <person name="Oberbeckmann S."/>
            <person name="Bunk B."/>
            <person name="Jeske O."/>
            <person name="Meyerdierks A."/>
            <person name="Storesund J.E."/>
            <person name="Kallscheuer N."/>
            <person name="Luecker S."/>
            <person name="Lage O.M."/>
            <person name="Pohl T."/>
            <person name="Merkel B.J."/>
            <person name="Hornburger P."/>
            <person name="Mueller R.-W."/>
            <person name="Bruemmer F."/>
            <person name="Labrenz M."/>
            <person name="Spormann A.M."/>
            <person name="Op den Camp H."/>
            <person name="Overmann J."/>
            <person name="Amann R."/>
            <person name="Jetten M.S.M."/>
            <person name="Mascher T."/>
            <person name="Medema M.H."/>
            <person name="Devos D.P."/>
            <person name="Kaster A.-K."/>
            <person name="Ovreas L."/>
            <person name="Rohde M."/>
            <person name="Galperin M.Y."/>
            <person name="Jogler C."/>
        </authorList>
    </citation>
    <scope>NUCLEOTIDE SEQUENCE [LARGE SCALE GENOMIC DNA]</scope>
    <source>
        <strain evidence="3 4">I41</strain>
    </source>
</reference>
<evidence type="ECO:0008006" key="5">
    <source>
        <dbReference type="Google" id="ProtNLM"/>
    </source>
</evidence>
<evidence type="ECO:0000256" key="2">
    <source>
        <dbReference type="SAM" id="SignalP"/>
    </source>
</evidence>
<evidence type="ECO:0000256" key="1">
    <source>
        <dbReference type="SAM" id="Phobius"/>
    </source>
</evidence>
<accession>A0A517TT73</accession>
<feature type="chain" id="PRO_5021879467" description="PEP-CTERM protein-sorting domain-containing protein" evidence="2">
    <location>
        <begin position="25"/>
        <end position="305"/>
    </location>
</feature>
<evidence type="ECO:0000313" key="3">
    <source>
        <dbReference type="EMBL" id="QDT71578.1"/>
    </source>
</evidence>
<dbReference type="Proteomes" id="UP000317909">
    <property type="component" value="Chromosome"/>
</dbReference>
<gene>
    <name evidence="3" type="ORF">I41_07380</name>
</gene>
<keyword evidence="1" id="KW-1133">Transmembrane helix</keyword>
<protein>
    <recommendedName>
        <fullName evidence="5">PEP-CTERM protein-sorting domain-containing protein</fullName>
    </recommendedName>
</protein>
<keyword evidence="1" id="KW-0812">Transmembrane</keyword>
<dbReference type="AlphaFoldDB" id="A0A517TT73"/>
<dbReference type="RefSeq" id="WP_145430959.1">
    <property type="nucleotide sequence ID" value="NZ_CP036339.1"/>
</dbReference>
<organism evidence="3 4">
    <name type="scientific">Lacipirellula limnantheis</name>
    <dbReference type="NCBI Taxonomy" id="2528024"/>
    <lineage>
        <taxon>Bacteria</taxon>
        <taxon>Pseudomonadati</taxon>
        <taxon>Planctomycetota</taxon>
        <taxon>Planctomycetia</taxon>
        <taxon>Pirellulales</taxon>
        <taxon>Lacipirellulaceae</taxon>
        <taxon>Lacipirellula</taxon>
    </lineage>
</organism>
<dbReference type="OrthoDB" id="243140at2"/>
<keyword evidence="2" id="KW-0732">Signal</keyword>
<feature type="transmembrane region" description="Helical" evidence="1">
    <location>
        <begin position="285"/>
        <end position="301"/>
    </location>
</feature>
<dbReference type="EMBL" id="CP036339">
    <property type="protein sequence ID" value="QDT71578.1"/>
    <property type="molecule type" value="Genomic_DNA"/>
</dbReference>
<name>A0A517TT73_9BACT</name>
<keyword evidence="1" id="KW-0472">Membrane</keyword>
<proteinExistence type="predicted"/>
<evidence type="ECO:0000313" key="4">
    <source>
        <dbReference type="Proteomes" id="UP000317909"/>
    </source>
</evidence>